<feature type="region of interest" description="Disordered" evidence="1">
    <location>
        <begin position="210"/>
        <end position="229"/>
    </location>
</feature>
<evidence type="ECO:0000313" key="3">
    <source>
        <dbReference type="EMBL" id="KAK4226834.1"/>
    </source>
</evidence>
<dbReference type="InterPro" id="IPR001012">
    <property type="entry name" value="UBX_dom"/>
</dbReference>
<dbReference type="InterPro" id="IPR006577">
    <property type="entry name" value="UAS"/>
</dbReference>
<dbReference type="Proteomes" id="UP001301958">
    <property type="component" value="Unassembled WGS sequence"/>
</dbReference>
<dbReference type="GO" id="GO:0005634">
    <property type="term" value="C:nucleus"/>
    <property type="evidence" value="ECO:0007669"/>
    <property type="project" value="TreeGrafter"/>
</dbReference>
<dbReference type="SUPFAM" id="SSF52833">
    <property type="entry name" value="Thioredoxin-like"/>
    <property type="match status" value="1"/>
</dbReference>
<dbReference type="CDD" id="cd01767">
    <property type="entry name" value="UBX"/>
    <property type="match status" value="1"/>
</dbReference>
<keyword evidence="4" id="KW-1185">Reference proteome</keyword>
<dbReference type="InterPro" id="IPR029071">
    <property type="entry name" value="Ubiquitin-like_domsf"/>
</dbReference>
<feature type="compositionally biased region" description="Low complexity" evidence="1">
    <location>
        <begin position="57"/>
        <end position="69"/>
    </location>
</feature>
<dbReference type="SUPFAM" id="SSF54236">
    <property type="entry name" value="Ubiquitin-like"/>
    <property type="match status" value="1"/>
</dbReference>
<accession>A0AAN7H3N1</accession>
<dbReference type="InterPro" id="IPR050730">
    <property type="entry name" value="UBX_domain-protein"/>
</dbReference>
<dbReference type="Gene3D" id="3.10.20.90">
    <property type="entry name" value="Phosphatidylinositol 3-kinase Catalytic Subunit, Chain A, domain 1"/>
    <property type="match status" value="1"/>
</dbReference>
<feature type="compositionally biased region" description="Low complexity" evidence="1">
    <location>
        <begin position="143"/>
        <end position="155"/>
    </location>
</feature>
<dbReference type="InterPro" id="IPR036249">
    <property type="entry name" value="Thioredoxin-like_sf"/>
</dbReference>
<protein>
    <recommendedName>
        <fullName evidence="2">UBX domain-containing protein</fullName>
    </recommendedName>
</protein>
<feature type="compositionally biased region" description="Acidic residues" evidence="1">
    <location>
        <begin position="89"/>
        <end position="112"/>
    </location>
</feature>
<feature type="region of interest" description="Disordered" evidence="1">
    <location>
        <begin position="45"/>
        <end position="125"/>
    </location>
</feature>
<comment type="caution">
    <text evidence="3">The sequence shown here is derived from an EMBL/GenBank/DDBJ whole genome shotgun (WGS) entry which is preliminary data.</text>
</comment>
<feature type="region of interest" description="Disordered" evidence="1">
    <location>
        <begin position="139"/>
        <end position="165"/>
    </location>
</feature>
<dbReference type="PROSITE" id="PS50033">
    <property type="entry name" value="UBX"/>
    <property type="match status" value="1"/>
</dbReference>
<reference evidence="3" key="1">
    <citation type="journal article" date="2023" name="Mol. Phylogenet. Evol.">
        <title>Genome-scale phylogeny and comparative genomics of the fungal order Sordariales.</title>
        <authorList>
            <person name="Hensen N."/>
            <person name="Bonometti L."/>
            <person name="Westerberg I."/>
            <person name="Brannstrom I.O."/>
            <person name="Guillou S."/>
            <person name="Cros-Aarteil S."/>
            <person name="Calhoun S."/>
            <person name="Haridas S."/>
            <person name="Kuo A."/>
            <person name="Mondo S."/>
            <person name="Pangilinan J."/>
            <person name="Riley R."/>
            <person name="LaButti K."/>
            <person name="Andreopoulos B."/>
            <person name="Lipzen A."/>
            <person name="Chen C."/>
            <person name="Yan M."/>
            <person name="Daum C."/>
            <person name="Ng V."/>
            <person name="Clum A."/>
            <person name="Steindorff A."/>
            <person name="Ohm R.A."/>
            <person name="Martin F."/>
            <person name="Silar P."/>
            <person name="Natvig D.O."/>
            <person name="Lalanne C."/>
            <person name="Gautier V."/>
            <person name="Ament-Velasquez S.L."/>
            <person name="Kruys A."/>
            <person name="Hutchinson M.I."/>
            <person name="Powell A.J."/>
            <person name="Barry K."/>
            <person name="Miller A.N."/>
            <person name="Grigoriev I.V."/>
            <person name="Debuchy R."/>
            <person name="Gladieux P."/>
            <person name="Hiltunen Thoren M."/>
            <person name="Johannesson H."/>
        </authorList>
    </citation>
    <scope>NUCLEOTIDE SEQUENCE</scope>
    <source>
        <strain evidence="3">CBS 990.96</strain>
    </source>
</reference>
<sequence>MVSSQDVEGFVAITGAPKDAAERMLEMCRDLSQAVTLWYSDEDLQRSMLSPPPPAAPATSSTGAAAATSRPNHRNVGREDAQGVIHIDSDDDDVHMTENDDFAGFESDDENDPASVAQAAQEEEDAAMARRLQEEFYGGGASATGASGAANAAGQAEDDVRAPISRRTETLVAGYGDDDEVDDDGHAAFMAHMRRRAQAQAQVRNNPFARSIWDDNNQPSVPSGAPSSRAARLTDLFRPPFDLMHRIPVADARELGKEGTKWVMVNLQDMSIFSCQTLNRDVWKDEAVKALVRENFIFLQYDKTDPLAEQYINYYFVGGGHENQDNYPHVGIIDPRTGEQVKVWSGEPFPSAVDFHMQLVEFLDRYSLAVNSKNPVPKAKKERVVDVDRMTEEEMLEMALQNSLATSNGTSSGSSNIVDPDQLTTAAAPASASSSSKGKQKALTPEPDPEPAPPAQQETAFSRIPSDRPHVEPPVGAAGSTRIQFRHTEGRTIRRFRFEDPVSVIYEWLKAEPPVANKSGVEFELKSMPQRQDLIELLDKTIQEAGLGNATIFLEYLED</sequence>
<dbReference type="Pfam" id="PF13899">
    <property type="entry name" value="Thioredoxin_7"/>
    <property type="match status" value="1"/>
</dbReference>
<dbReference type="Pfam" id="PF00789">
    <property type="entry name" value="UBX"/>
    <property type="match status" value="1"/>
</dbReference>
<dbReference type="EMBL" id="MU865341">
    <property type="protein sequence ID" value="KAK4226834.1"/>
    <property type="molecule type" value="Genomic_DNA"/>
</dbReference>
<dbReference type="Gene3D" id="6.10.300.40">
    <property type="match status" value="1"/>
</dbReference>
<dbReference type="Gene3D" id="3.40.30.10">
    <property type="entry name" value="Glutaredoxin"/>
    <property type="match status" value="1"/>
</dbReference>
<dbReference type="PANTHER" id="PTHR23322">
    <property type="entry name" value="FAS-ASSOCIATED PROTEIN"/>
    <property type="match status" value="1"/>
</dbReference>
<dbReference type="AlphaFoldDB" id="A0AAN7H3N1"/>
<dbReference type="SMART" id="SM00594">
    <property type="entry name" value="UAS"/>
    <property type="match status" value="1"/>
</dbReference>
<feature type="region of interest" description="Disordered" evidence="1">
    <location>
        <begin position="404"/>
        <end position="478"/>
    </location>
</feature>
<dbReference type="Pfam" id="PF14555">
    <property type="entry name" value="UBA_4"/>
    <property type="match status" value="1"/>
</dbReference>
<feature type="domain" description="UBX" evidence="2">
    <location>
        <begin position="476"/>
        <end position="555"/>
    </location>
</feature>
<dbReference type="GO" id="GO:0043130">
    <property type="term" value="F:ubiquitin binding"/>
    <property type="evidence" value="ECO:0007669"/>
    <property type="project" value="TreeGrafter"/>
</dbReference>
<dbReference type="CDD" id="cd02958">
    <property type="entry name" value="UAS"/>
    <property type="match status" value="1"/>
</dbReference>
<name>A0AAN7H3N1_9PEZI</name>
<evidence type="ECO:0000256" key="1">
    <source>
        <dbReference type="SAM" id="MobiDB-lite"/>
    </source>
</evidence>
<proteinExistence type="predicted"/>
<evidence type="ECO:0000259" key="2">
    <source>
        <dbReference type="PROSITE" id="PS50033"/>
    </source>
</evidence>
<evidence type="ECO:0000313" key="4">
    <source>
        <dbReference type="Proteomes" id="UP001301958"/>
    </source>
</evidence>
<dbReference type="GO" id="GO:0043161">
    <property type="term" value="P:proteasome-mediated ubiquitin-dependent protein catabolic process"/>
    <property type="evidence" value="ECO:0007669"/>
    <property type="project" value="TreeGrafter"/>
</dbReference>
<feature type="compositionally biased region" description="Low complexity" evidence="1">
    <location>
        <begin position="406"/>
        <end position="416"/>
    </location>
</feature>
<reference evidence="3" key="2">
    <citation type="submission" date="2023-05" db="EMBL/GenBank/DDBJ databases">
        <authorList>
            <consortium name="Lawrence Berkeley National Laboratory"/>
            <person name="Steindorff A."/>
            <person name="Hensen N."/>
            <person name="Bonometti L."/>
            <person name="Westerberg I."/>
            <person name="Brannstrom I.O."/>
            <person name="Guillou S."/>
            <person name="Cros-Aarteil S."/>
            <person name="Calhoun S."/>
            <person name="Haridas S."/>
            <person name="Kuo A."/>
            <person name="Mondo S."/>
            <person name="Pangilinan J."/>
            <person name="Riley R."/>
            <person name="Labutti K."/>
            <person name="Andreopoulos B."/>
            <person name="Lipzen A."/>
            <person name="Chen C."/>
            <person name="Yanf M."/>
            <person name="Daum C."/>
            <person name="Ng V."/>
            <person name="Clum A."/>
            <person name="Ohm R."/>
            <person name="Martin F."/>
            <person name="Silar P."/>
            <person name="Natvig D."/>
            <person name="Lalanne C."/>
            <person name="Gautier V."/>
            <person name="Ament-Velasquez S.L."/>
            <person name="Kruys A."/>
            <person name="Hutchinson M.I."/>
            <person name="Powell A.J."/>
            <person name="Barry K."/>
            <person name="Miller A.N."/>
            <person name="Grigoriev I.V."/>
            <person name="Debuchy R."/>
            <person name="Gladieux P."/>
            <person name="Thoren M.H."/>
            <person name="Johannesson H."/>
        </authorList>
    </citation>
    <scope>NUCLEOTIDE SEQUENCE</scope>
    <source>
        <strain evidence="3">CBS 990.96</strain>
    </source>
</reference>
<organism evidence="3 4">
    <name type="scientific">Podospora fimiseda</name>
    <dbReference type="NCBI Taxonomy" id="252190"/>
    <lineage>
        <taxon>Eukaryota</taxon>
        <taxon>Fungi</taxon>
        <taxon>Dikarya</taxon>
        <taxon>Ascomycota</taxon>
        <taxon>Pezizomycotina</taxon>
        <taxon>Sordariomycetes</taxon>
        <taxon>Sordariomycetidae</taxon>
        <taxon>Sordariales</taxon>
        <taxon>Podosporaceae</taxon>
        <taxon>Podospora</taxon>
    </lineage>
</organism>
<dbReference type="PANTHER" id="PTHR23322:SF6">
    <property type="entry name" value="UBX DOMAIN-CONTAINING PROTEIN 7"/>
    <property type="match status" value="1"/>
</dbReference>
<gene>
    <name evidence="3" type="ORF">QBC38DRAFT_215992</name>
</gene>
<feature type="compositionally biased region" description="Low complexity" evidence="1">
    <location>
        <begin position="426"/>
        <end position="436"/>
    </location>
</feature>
<dbReference type="SMART" id="SM00166">
    <property type="entry name" value="UBX"/>
    <property type="match status" value="1"/>
</dbReference>